<dbReference type="HAMAP" id="MF_01151">
    <property type="entry name" value="GrpE"/>
    <property type="match status" value="1"/>
</dbReference>
<gene>
    <name evidence="10" type="primary">grpE</name>
    <name evidence="14" type="ORF">MARGE09_P3004</name>
</gene>
<dbReference type="Gene3D" id="3.90.20.20">
    <property type="match status" value="1"/>
</dbReference>
<keyword evidence="5 10" id="KW-0346">Stress response</keyword>
<dbReference type="SUPFAM" id="SSF58014">
    <property type="entry name" value="Coiled-coil domain of nucleotide exchange factor GrpE"/>
    <property type="match status" value="1"/>
</dbReference>
<dbReference type="InterPro" id="IPR000740">
    <property type="entry name" value="GrpE"/>
</dbReference>
<dbReference type="CDD" id="cd00446">
    <property type="entry name" value="GrpE"/>
    <property type="match status" value="1"/>
</dbReference>
<dbReference type="KEGG" id="marq:MARGE09_P3004"/>
<dbReference type="GO" id="GO:0042803">
    <property type="term" value="F:protein homodimerization activity"/>
    <property type="evidence" value="ECO:0007669"/>
    <property type="project" value="InterPro"/>
</dbReference>
<dbReference type="InterPro" id="IPR009012">
    <property type="entry name" value="GrpE_head"/>
</dbReference>
<accession>A0AAN1WJL6</accession>
<dbReference type="GO" id="GO:0000774">
    <property type="term" value="F:adenyl-nucleotide exchange factor activity"/>
    <property type="evidence" value="ECO:0007669"/>
    <property type="project" value="InterPro"/>
</dbReference>
<dbReference type="InterPro" id="IPR013805">
    <property type="entry name" value="GrpE_CC"/>
</dbReference>
<sequence length="191" mass="20915">MSQDHSQTQTNEAETLEDDHVELSSVDAQEPATADVAALQAEIETLKEEVANAQEQVLRASAEMQNARRRAQQDVEKAHKFALDKFVGDMLPVADNLERALEAANGQQGSFEAIVEGVELTLKSMTDGLKRHNVEAVDPAGEPFDPQLHQAMSMVPDPNVEPNTVINVFQRGYTLNGRLVRPAMVVVSKAE</sequence>
<dbReference type="GO" id="GO:0006457">
    <property type="term" value="P:protein folding"/>
    <property type="evidence" value="ECO:0007669"/>
    <property type="project" value="InterPro"/>
</dbReference>
<name>A0AAN1WJL6_9GAMM</name>
<dbReference type="Gene3D" id="2.30.22.10">
    <property type="entry name" value="Head domain of nucleotide exchange factor GrpE"/>
    <property type="match status" value="1"/>
</dbReference>
<dbReference type="AlphaFoldDB" id="A0AAN1WJL6"/>
<dbReference type="NCBIfam" id="NF010748">
    <property type="entry name" value="PRK14150.1"/>
    <property type="match status" value="1"/>
</dbReference>
<evidence type="ECO:0000256" key="7">
    <source>
        <dbReference type="ARBA" id="ARBA00053401"/>
    </source>
</evidence>
<evidence type="ECO:0000256" key="13">
    <source>
        <dbReference type="SAM" id="MobiDB-lite"/>
    </source>
</evidence>
<dbReference type="PROSITE" id="PS01071">
    <property type="entry name" value="GRPE"/>
    <property type="match status" value="1"/>
</dbReference>
<evidence type="ECO:0000256" key="10">
    <source>
        <dbReference type="HAMAP-Rule" id="MF_01151"/>
    </source>
</evidence>
<evidence type="ECO:0000256" key="3">
    <source>
        <dbReference type="ARBA" id="ARBA00011738"/>
    </source>
</evidence>
<dbReference type="PANTHER" id="PTHR21237:SF23">
    <property type="entry name" value="GRPE PROTEIN HOMOLOG, MITOCHONDRIAL"/>
    <property type="match status" value="1"/>
</dbReference>
<evidence type="ECO:0000256" key="8">
    <source>
        <dbReference type="ARBA" id="ARBA00072274"/>
    </source>
</evidence>
<dbReference type="NCBIfam" id="NF010738">
    <property type="entry name" value="PRK14140.1"/>
    <property type="match status" value="1"/>
</dbReference>
<reference evidence="14 15" key="1">
    <citation type="journal article" date="2022" name="IScience">
        <title>An ultrasensitive nanofiber-based assay for enzymatic hydrolysis and deep-sea microbial degradation of cellulose.</title>
        <authorList>
            <person name="Tsudome M."/>
            <person name="Tachioka M."/>
            <person name="Miyazaki M."/>
            <person name="Uchimura K."/>
            <person name="Tsuda M."/>
            <person name="Takaki Y."/>
            <person name="Deguchi S."/>
        </authorList>
    </citation>
    <scope>NUCLEOTIDE SEQUENCE [LARGE SCALE GENOMIC DNA]</scope>
    <source>
        <strain evidence="14 15">GE09</strain>
    </source>
</reference>
<comment type="subcellular location">
    <subcellularLocation>
        <location evidence="1 10">Cytoplasm</location>
    </subcellularLocation>
</comment>
<protein>
    <recommendedName>
        <fullName evidence="8 10">Protein GrpE</fullName>
    </recommendedName>
    <alternativeName>
        <fullName evidence="9 10">HSP-70 cofactor</fullName>
    </alternativeName>
</protein>
<comment type="subunit">
    <text evidence="3 10">Homodimer.</text>
</comment>
<dbReference type="PANTHER" id="PTHR21237">
    <property type="entry name" value="GRPE PROTEIN"/>
    <property type="match status" value="1"/>
</dbReference>
<evidence type="ECO:0000313" key="15">
    <source>
        <dbReference type="Proteomes" id="UP001320119"/>
    </source>
</evidence>
<evidence type="ECO:0000256" key="12">
    <source>
        <dbReference type="RuleBase" id="RU004478"/>
    </source>
</evidence>
<evidence type="ECO:0000256" key="6">
    <source>
        <dbReference type="ARBA" id="ARBA00023186"/>
    </source>
</evidence>
<dbReference type="Proteomes" id="UP001320119">
    <property type="component" value="Chromosome"/>
</dbReference>
<dbReference type="GO" id="GO:0051087">
    <property type="term" value="F:protein-folding chaperone binding"/>
    <property type="evidence" value="ECO:0007669"/>
    <property type="project" value="InterPro"/>
</dbReference>
<dbReference type="EMBL" id="AP023086">
    <property type="protein sequence ID" value="BCD98803.1"/>
    <property type="molecule type" value="Genomic_DNA"/>
</dbReference>
<evidence type="ECO:0000256" key="11">
    <source>
        <dbReference type="RuleBase" id="RU000639"/>
    </source>
</evidence>
<dbReference type="FunFam" id="2.30.22.10:FF:000001">
    <property type="entry name" value="Protein GrpE"/>
    <property type="match status" value="1"/>
</dbReference>
<dbReference type="PRINTS" id="PR00773">
    <property type="entry name" value="GRPEPROTEIN"/>
</dbReference>
<evidence type="ECO:0000256" key="9">
    <source>
        <dbReference type="ARBA" id="ARBA00076414"/>
    </source>
</evidence>
<proteinExistence type="inferred from homology"/>
<dbReference type="Pfam" id="PF01025">
    <property type="entry name" value="GrpE"/>
    <property type="match status" value="1"/>
</dbReference>
<keyword evidence="4 10" id="KW-0963">Cytoplasm</keyword>
<feature type="region of interest" description="Disordered" evidence="13">
    <location>
        <begin position="1"/>
        <end position="33"/>
    </location>
</feature>
<keyword evidence="6 10" id="KW-0143">Chaperone</keyword>
<evidence type="ECO:0000256" key="4">
    <source>
        <dbReference type="ARBA" id="ARBA00022490"/>
    </source>
</evidence>
<dbReference type="NCBIfam" id="NF010749">
    <property type="entry name" value="PRK14151.1"/>
    <property type="match status" value="1"/>
</dbReference>
<dbReference type="NCBIfam" id="NF010737">
    <property type="entry name" value="PRK14139.1"/>
    <property type="match status" value="1"/>
</dbReference>
<evidence type="ECO:0000256" key="5">
    <source>
        <dbReference type="ARBA" id="ARBA00023016"/>
    </source>
</evidence>
<comment type="similarity">
    <text evidence="2 10 12">Belongs to the GrpE family.</text>
</comment>
<organism evidence="14 15">
    <name type="scientific">Marinagarivorans cellulosilyticus</name>
    <dbReference type="NCBI Taxonomy" id="2721545"/>
    <lineage>
        <taxon>Bacteria</taxon>
        <taxon>Pseudomonadati</taxon>
        <taxon>Pseudomonadota</taxon>
        <taxon>Gammaproteobacteria</taxon>
        <taxon>Cellvibrionales</taxon>
        <taxon>Cellvibrionaceae</taxon>
        <taxon>Marinagarivorans</taxon>
    </lineage>
</organism>
<dbReference type="GO" id="GO:0051082">
    <property type="term" value="F:unfolded protein binding"/>
    <property type="evidence" value="ECO:0007669"/>
    <property type="project" value="TreeGrafter"/>
</dbReference>
<dbReference type="SUPFAM" id="SSF51064">
    <property type="entry name" value="Head domain of nucleotide exchange factor GrpE"/>
    <property type="match status" value="1"/>
</dbReference>
<evidence type="ECO:0000256" key="1">
    <source>
        <dbReference type="ARBA" id="ARBA00004496"/>
    </source>
</evidence>
<evidence type="ECO:0000313" key="14">
    <source>
        <dbReference type="EMBL" id="BCD98803.1"/>
    </source>
</evidence>
<evidence type="ECO:0000256" key="2">
    <source>
        <dbReference type="ARBA" id="ARBA00009054"/>
    </source>
</evidence>
<keyword evidence="15" id="KW-1185">Reference proteome</keyword>
<dbReference type="GO" id="GO:0005829">
    <property type="term" value="C:cytosol"/>
    <property type="evidence" value="ECO:0007669"/>
    <property type="project" value="TreeGrafter"/>
</dbReference>
<comment type="function">
    <text evidence="7 10 11">Participates actively in the response to hyperosmotic and heat shock by preventing the aggregation of stress-denatured proteins, in association with DnaK and GrpE. It is the nucleotide exchange factor for DnaK and may function as a thermosensor. Unfolded proteins bind initially to DnaJ; upon interaction with the DnaJ-bound protein, DnaK hydrolyzes its bound ATP, resulting in the formation of a stable complex. GrpE releases ADP from DnaK; ATP binding to DnaK triggers the release of the substrate protein, thus completing the reaction cycle. Several rounds of ATP-dependent interactions between DnaJ, DnaK and GrpE are required for fully efficient folding.</text>
</comment>
<feature type="compositionally biased region" description="Polar residues" evidence="13">
    <location>
        <begin position="1"/>
        <end position="13"/>
    </location>
</feature>